<organism evidence="2 3">
    <name type="scientific">Dothistroma septosporum (strain NZE10 / CBS 128990)</name>
    <name type="common">Red band needle blight fungus</name>
    <name type="synonym">Mycosphaerella pini</name>
    <dbReference type="NCBI Taxonomy" id="675120"/>
    <lineage>
        <taxon>Eukaryota</taxon>
        <taxon>Fungi</taxon>
        <taxon>Dikarya</taxon>
        <taxon>Ascomycota</taxon>
        <taxon>Pezizomycotina</taxon>
        <taxon>Dothideomycetes</taxon>
        <taxon>Dothideomycetidae</taxon>
        <taxon>Mycosphaerellales</taxon>
        <taxon>Mycosphaerellaceae</taxon>
        <taxon>Dothistroma</taxon>
    </lineage>
</organism>
<dbReference type="Proteomes" id="UP000016933">
    <property type="component" value="Unassembled WGS sequence"/>
</dbReference>
<evidence type="ECO:0000313" key="2">
    <source>
        <dbReference type="EMBL" id="EME43388.1"/>
    </source>
</evidence>
<feature type="chain" id="PRO_5004028656" evidence="1">
    <location>
        <begin position="22"/>
        <end position="254"/>
    </location>
</feature>
<keyword evidence="1" id="KW-0732">Signal</keyword>
<dbReference type="OMA" id="RTWVYTS"/>
<protein>
    <submittedName>
        <fullName evidence="2">Uncharacterized protein</fullName>
    </submittedName>
</protein>
<accession>M2WN11</accession>
<keyword evidence="3" id="KW-1185">Reference proteome</keyword>
<feature type="signal peptide" evidence="1">
    <location>
        <begin position="1"/>
        <end position="21"/>
    </location>
</feature>
<evidence type="ECO:0000313" key="3">
    <source>
        <dbReference type="Proteomes" id="UP000016933"/>
    </source>
</evidence>
<dbReference type="HOGENOM" id="CLU_1094259_0_0_1"/>
<gene>
    <name evidence="2" type="ORF">DOTSEDRAFT_25338</name>
</gene>
<dbReference type="AlphaFoldDB" id="M2WN11"/>
<proteinExistence type="predicted"/>
<evidence type="ECO:0000256" key="1">
    <source>
        <dbReference type="SAM" id="SignalP"/>
    </source>
</evidence>
<dbReference type="OrthoDB" id="10530363at2759"/>
<dbReference type="EMBL" id="KB446540">
    <property type="protein sequence ID" value="EME43388.1"/>
    <property type="molecule type" value="Genomic_DNA"/>
</dbReference>
<reference evidence="2 3" key="2">
    <citation type="journal article" date="2012" name="PLoS Pathog.">
        <title>Diverse lifestyles and strategies of plant pathogenesis encoded in the genomes of eighteen Dothideomycetes fungi.</title>
        <authorList>
            <person name="Ohm R.A."/>
            <person name="Feau N."/>
            <person name="Henrissat B."/>
            <person name="Schoch C.L."/>
            <person name="Horwitz B.A."/>
            <person name="Barry K.W."/>
            <person name="Condon B.J."/>
            <person name="Copeland A.C."/>
            <person name="Dhillon B."/>
            <person name="Glaser F."/>
            <person name="Hesse C.N."/>
            <person name="Kosti I."/>
            <person name="LaButti K."/>
            <person name="Lindquist E.A."/>
            <person name="Lucas S."/>
            <person name="Salamov A.A."/>
            <person name="Bradshaw R.E."/>
            <person name="Ciuffetti L."/>
            <person name="Hamelin R.C."/>
            <person name="Kema G.H.J."/>
            <person name="Lawrence C."/>
            <person name="Scott J.A."/>
            <person name="Spatafora J.W."/>
            <person name="Turgeon B.G."/>
            <person name="de Wit P.J.G.M."/>
            <person name="Zhong S."/>
            <person name="Goodwin S.B."/>
            <person name="Grigoriev I.V."/>
        </authorList>
    </citation>
    <scope>NUCLEOTIDE SEQUENCE [LARGE SCALE GENOMIC DNA]</scope>
    <source>
        <strain evidence="3">NZE10 / CBS 128990</strain>
    </source>
</reference>
<name>M2WN11_DOTSN</name>
<sequence length="254" mass="26777">MPVDYLKLIAALMCCKQLVLAIVAVTVVAAGGPDIQSSDFPQAYRSTCGPAMPPFNQCNDRDDNTTMTTLGQTEAMTPSYPVNSQNGGNNRGNEVHRWMQYCGLQQQNNGGTTTGTILPPSATTSFISSNWYSPECRTWVYTSTLKNNGNQNNNGIGNTYLATSIECSNQASFTGGDYGSTTSWTTEPCQTIQNGQVYQQTALVGVVPDGARQTFPADAGNTIPGVGVYGGAAPTYVQPYSGAAGGFLMAASAL</sequence>
<reference evidence="3" key="1">
    <citation type="journal article" date="2012" name="PLoS Genet.">
        <title>The genomes of the fungal plant pathogens Cladosporium fulvum and Dothistroma septosporum reveal adaptation to different hosts and lifestyles but also signatures of common ancestry.</title>
        <authorList>
            <person name="de Wit P.J.G.M."/>
            <person name="van der Burgt A."/>
            <person name="Oekmen B."/>
            <person name="Stergiopoulos I."/>
            <person name="Abd-Elsalam K.A."/>
            <person name="Aerts A.L."/>
            <person name="Bahkali A.H."/>
            <person name="Beenen H.G."/>
            <person name="Chettri P."/>
            <person name="Cox M.P."/>
            <person name="Datema E."/>
            <person name="de Vries R.P."/>
            <person name="Dhillon B."/>
            <person name="Ganley A.R."/>
            <person name="Griffiths S.A."/>
            <person name="Guo Y."/>
            <person name="Hamelin R.C."/>
            <person name="Henrissat B."/>
            <person name="Kabir M.S."/>
            <person name="Jashni M.K."/>
            <person name="Kema G."/>
            <person name="Klaubauf S."/>
            <person name="Lapidus A."/>
            <person name="Levasseur A."/>
            <person name="Lindquist E."/>
            <person name="Mehrabi R."/>
            <person name="Ohm R.A."/>
            <person name="Owen T.J."/>
            <person name="Salamov A."/>
            <person name="Schwelm A."/>
            <person name="Schijlen E."/>
            <person name="Sun H."/>
            <person name="van den Burg H.A."/>
            <person name="van Ham R.C.H.J."/>
            <person name="Zhang S."/>
            <person name="Goodwin S.B."/>
            <person name="Grigoriev I.V."/>
            <person name="Collemare J."/>
            <person name="Bradshaw R.E."/>
        </authorList>
    </citation>
    <scope>NUCLEOTIDE SEQUENCE [LARGE SCALE GENOMIC DNA]</scope>
    <source>
        <strain evidence="3">NZE10 / CBS 128990</strain>
    </source>
</reference>